<sequence length="89" mass="10432">MSRTYQQSKTLYYTRLRVAKDDAFFIYFTFESNEGLCFFSTADESLKGAYRDIDVRCPIEAKENLKALIARLQTEMRLDVLVEEEIIDS</sequence>
<proteinExistence type="predicted"/>
<keyword evidence="2" id="KW-1185">Reference proteome</keyword>
<gene>
    <name evidence="1" type="ORF">SOO65_16895</name>
</gene>
<reference evidence="1 2" key="1">
    <citation type="submission" date="2023-11" db="EMBL/GenBank/DDBJ databases">
        <title>Peredibacter starrii A3.12.</title>
        <authorList>
            <person name="Mitchell R.J."/>
        </authorList>
    </citation>
    <scope>NUCLEOTIDE SEQUENCE [LARGE SCALE GENOMIC DNA]</scope>
    <source>
        <strain evidence="1 2">A3.12</strain>
    </source>
</reference>
<evidence type="ECO:0008006" key="3">
    <source>
        <dbReference type="Google" id="ProtNLM"/>
    </source>
</evidence>
<dbReference type="AlphaFoldDB" id="A0AAX4HMI9"/>
<accession>A0AAX4HMI9</accession>
<dbReference type="RefSeq" id="WP_321393068.1">
    <property type="nucleotide sequence ID" value="NZ_CP139487.1"/>
</dbReference>
<name>A0AAX4HMI9_9BACT</name>
<dbReference type="Proteomes" id="UP001324634">
    <property type="component" value="Chromosome"/>
</dbReference>
<organism evidence="1 2">
    <name type="scientific">Peredibacter starrii</name>
    <dbReference type="NCBI Taxonomy" id="28202"/>
    <lineage>
        <taxon>Bacteria</taxon>
        <taxon>Pseudomonadati</taxon>
        <taxon>Bdellovibrionota</taxon>
        <taxon>Bacteriovoracia</taxon>
        <taxon>Bacteriovoracales</taxon>
        <taxon>Bacteriovoracaceae</taxon>
        <taxon>Peredibacter</taxon>
    </lineage>
</organism>
<protein>
    <recommendedName>
        <fullName evidence="3">DUF3055 family protein</fullName>
    </recommendedName>
</protein>
<dbReference type="EMBL" id="CP139487">
    <property type="protein sequence ID" value="WPU64373.1"/>
    <property type="molecule type" value="Genomic_DNA"/>
</dbReference>
<dbReference type="KEGG" id="psti:SOO65_16895"/>
<evidence type="ECO:0000313" key="2">
    <source>
        <dbReference type="Proteomes" id="UP001324634"/>
    </source>
</evidence>
<evidence type="ECO:0000313" key="1">
    <source>
        <dbReference type="EMBL" id="WPU64373.1"/>
    </source>
</evidence>